<feature type="domain" description="HTH marR-type" evidence="1">
    <location>
        <begin position="23"/>
        <end position="154"/>
    </location>
</feature>
<dbReference type="PROSITE" id="PS50995">
    <property type="entry name" value="HTH_MARR_2"/>
    <property type="match status" value="1"/>
</dbReference>
<reference evidence="2" key="1">
    <citation type="submission" date="2021-04" db="EMBL/GenBank/DDBJ databases">
        <title>Dactylosporangium aurantiacum NRRL B-8018 full assembly.</title>
        <authorList>
            <person name="Hartkoorn R.C."/>
            <person name="Beaudoing E."/>
            <person name="Hot D."/>
        </authorList>
    </citation>
    <scope>NUCLEOTIDE SEQUENCE</scope>
    <source>
        <strain evidence="2">NRRL B-8018</strain>
    </source>
</reference>
<sequence>MPADADEVGADAPRAQQLSSAVSMWQAFLLRKATQKVTAMAEAALGPHGLTMRHFGVLSAVEAEPGLNQRVLGEGLRIDRSTVVALADDLERADLLERRRGVDRRTFSLHLTEHGTERLAYFKQLVADVHTEFLAPLSPAEQAMLRDLLFKIAST</sequence>
<evidence type="ECO:0000313" key="2">
    <source>
        <dbReference type="EMBL" id="UWZ50810.1"/>
    </source>
</evidence>
<dbReference type="RefSeq" id="WP_052386391.1">
    <property type="nucleotide sequence ID" value="NZ_CP073767.1"/>
</dbReference>
<dbReference type="Proteomes" id="UP001058003">
    <property type="component" value="Chromosome"/>
</dbReference>
<dbReference type="InterPro" id="IPR036390">
    <property type="entry name" value="WH_DNA-bd_sf"/>
</dbReference>
<dbReference type="SUPFAM" id="SSF46785">
    <property type="entry name" value="Winged helix' DNA-binding domain"/>
    <property type="match status" value="1"/>
</dbReference>
<keyword evidence="3" id="KW-1185">Reference proteome</keyword>
<dbReference type="PANTHER" id="PTHR33164">
    <property type="entry name" value="TRANSCRIPTIONAL REGULATOR, MARR FAMILY"/>
    <property type="match status" value="1"/>
</dbReference>
<dbReference type="InterPro" id="IPR039422">
    <property type="entry name" value="MarR/SlyA-like"/>
</dbReference>
<accession>A0A9Q9IAF4</accession>
<dbReference type="PANTHER" id="PTHR33164:SF89">
    <property type="entry name" value="MARR FAMILY REGULATORY PROTEIN"/>
    <property type="match status" value="1"/>
</dbReference>
<dbReference type="Gene3D" id="1.10.10.10">
    <property type="entry name" value="Winged helix-like DNA-binding domain superfamily/Winged helix DNA-binding domain"/>
    <property type="match status" value="1"/>
</dbReference>
<dbReference type="Pfam" id="PF12802">
    <property type="entry name" value="MarR_2"/>
    <property type="match status" value="1"/>
</dbReference>
<evidence type="ECO:0000259" key="1">
    <source>
        <dbReference type="PROSITE" id="PS50995"/>
    </source>
</evidence>
<name>A0A9Q9IAF4_9ACTN</name>
<dbReference type="AlphaFoldDB" id="A0A9Q9IAF4"/>
<dbReference type="InterPro" id="IPR036388">
    <property type="entry name" value="WH-like_DNA-bd_sf"/>
</dbReference>
<proteinExistence type="predicted"/>
<protein>
    <submittedName>
        <fullName evidence="2">MarR family transcriptional regulator</fullName>
    </submittedName>
</protein>
<dbReference type="PRINTS" id="PR00598">
    <property type="entry name" value="HTHMARR"/>
</dbReference>
<dbReference type="EMBL" id="CP073767">
    <property type="protein sequence ID" value="UWZ50810.1"/>
    <property type="molecule type" value="Genomic_DNA"/>
</dbReference>
<organism evidence="2 3">
    <name type="scientific">Dactylosporangium aurantiacum</name>
    <dbReference type="NCBI Taxonomy" id="35754"/>
    <lineage>
        <taxon>Bacteria</taxon>
        <taxon>Bacillati</taxon>
        <taxon>Actinomycetota</taxon>
        <taxon>Actinomycetes</taxon>
        <taxon>Micromonosporales</taxon>
        <taxon>Micromonosporaceae</taxon>
        <taxon>Dactylosporangium</taxon>
    </lineage>
</organism>
<evidence type="ECO:0000313" key="3">
    <source>
        <dbReference type="Proteomes" id="UP001058003"/>
    </source>
</evidence>
<dbReference type="SMART" id="SM00347">
    <property type="entry name" value="HTH_MARR"/>
    <property type="match status" value="1"/>
</dbReference>
<gene>
    <name evidence="2" type="ORF">Daura_28800</name>
</gene>
<dbReference type="GO" id="GO:0006950">
    <property type="term" value="P:response to stress"/>
    <property type="evidence" value="ECO:0007669"/>
    <property type="project" value="TreeGrafter"/>
</dbReference>
<dbReference type="KEGG" id="daur:Daura_28800"/>
<dbReference type="InterPro" id="IPR000835">
    <property type="entry name" value="HTH_MarR-typ"/>
</dbReference>
<dbReference type="GO" id="GO:0003700">
    <property type="term" value="F:DNA-binding transcription factor activity"/>
    <property type="evidence" value="ECO:0007669"/>
    <property type="project" value="InterPro"/>
</dbReference>